<feature type="domain" description="ATP-grasp" evidence="2">
    <location>
        <begin position="179"/>
        <end position="409"/>
    </location>
</feature>
<evidence type="ECO:0000259" key="2">
    <source>
        <dbReference type="PROSITE" id="PS50975"/>
    </source>
</evidence>
<dbReference type="OrthoDB" id="5946236at2759"/>
<sequence>MGSITRVLSGSKRTPGHFRLEKSFETLYSEGNEEDGPKTAQVVIMPTSTIQLTSKLPLPIRYPYQHLASDMDSETLARMFLQLVGQMTGMIAGNLPLVLFDLDETSASTRKHAHRDDAIQTFEQIAPETRPRLHFVASPEEVAAHIPSGGTIFMPNPMDFLAHLPHTIEPDVHYDLLSKRTLAISALPTPPSLVSGTNLSSSDLQDSSILAAEALRILQPLHERAIPFVVKLPQALAGTGTFLVRNETERQNALAVLVPEVKRMLAVVTPENAHLEPASVIYQELIPGPAVGFSLFVTKSGRWDFISCTRQIYDDSDGGEGWSGGYISYPEQEALRLQYADTADKLAAYIHSRNYHGPIGVDIMTGPDGSQYIIDMNVRITGTMPLGFWKSYFISRGLQEAVIFFPLILSVSRTQFQENFEGELQDGRIVVVGWSHDGEGKNSATIIMVAGSTPEDLKALLERLNKHKVQKESQITPSI</sequence>
<name>A0A9P4QGB1_9PEZI</name>
<dbReference type="InterPro" id="IPR003806">
    <property type="entry name" value="ATP-grasp_PylC-type"/>
</dbReference>
<proteinExistence type="predicted"/>
<dbReference type="SUPFAM" id="SSF56059">
    <property type="entry name" value="Glutathione synthetase ATP-binding domain-like"/>
    <property type="match status" value="1"/>
</dbReference>
<dbReference type="PROSITE" id="PS50975">
    <property type="entry name" value="ATP_GRASP"/>
    <property type="match status" value="1"/>
</dbReference>
<dbReference type="EMBL" id="MU003772">
    <property type="protein sequence ID" value="KAF2724386.1"/>
    <property type="molecule type" value="Genomic_DNA"/>
</dbReference>
<gene>
    <name evidence="3" type="ORF">K431DRAFT_310322</name>
</gene>
<evidence type="ECO:0000313" key="3">
    <source>
        <dbReference type="EMBL" id="KAF2724386.1"/>
    </source>
</evidence>
<dbReference type="Pfam" id="PF02655">
    <property type="entry name" value="ATP-grasp_3"/>
    <property type="match status" value="1"/>
</dbReference>
<dbReference type="Gene3D" id="3.30.470.20">
    <property type="entry name" value="ATP-grasp fold, B domain"/>
    <property type="match status" value="1"/>
</dbReference>
<evidence type="ECO:0000256" key="1">
    <source>
        <dbReference type="PROSITE-ProRule" id="PRU00409"/>
    </source>
</evidence>
<dbReference type="Proteomes" id="UP000799441">
    <property type="component" value="Unassembled WGS sequence"/>
</dbReference>
<dbReference type="PANTHER" id="PTHR37018:SF1">
    <property type="entry name" value="CULTURE SPECIFIC PROTEIN, PUTATIVE (AFU_ORTHOLOGUE AFUA_2G00130)-RELATED"/>
    <property type="match status" value="1"/>
</dbReference>
<dbReference type="GO" id="GO:0046872">
    <property type="term" value="F:metal ion binding"/>
    <property type="evidence" value="ECO:0007669"/>
    <property type="project" value="InterPro"/>
</dbReference>
<dbReference type="PANTHER" id="PTHR37018">
    <property type="entry name" value="CULTURE SPECIFIC PROTEIN, PUTATIVE (AFU_ORTHOLOGUE AFUA_2G00130)-RELATED"/>
    <property type="match status" value="1"/>
</dbReference>
<accession>A0A9P4QGB1</accession>
<comment type="caution">
    <text evidence="3">The sequence shown here is derived from an EMBL/GenBank/DDBJ whole genome shotgun (WGS) entry which is preliminary data.</text>
</comment>
<dbReference type="AlphaFoldDB" id="A0A9P4QGB1"/>
<reference evidence="3" key="1">
    <citation type="journal article" date="2020" name="Stud. Mycol.">
        <title>101 Dothideomycetes genomes: a test case for predicting lifestyles and emergence of pathogens.</title>
        <authorList>
            <person name="Haridas S."/>
            <person name="Albert R."/>
            <person name="Binder M."/>
            <person name="Bloem J."/>
            <person name="Labutti K."/>
            <person name="Salamov A."/>
            <person name="Andreopoulos B."/>
            <person name="Baker S."/>
            <person name="Barry K."/>
            <person name="Bills G."/>
            <person name="Bluhm B."/>
            <person name="Cannon C."/>
            <person name="Castanera R."/>
            <person name="Culley D."/>
            <person name="Daum C."/>
            <person name="Ezra D."/>
            <person name="Gonzalez J."/>
            <person name="Henrissat B."/>
            <person name="Kuo A."/>
            <person name="Liang C."/>
            <person name="Lipzen A."/>
            <person name="Lutzoni F."/>
            <person name="Magnuson J."/>
            <person name="Mondo S."/>
            <person name="Nolan M."/>
            <person name="Ohm R."/>
            <person name="Pangilinan J."/>
            <person name="Park H.-J."/>
            <person name="Ramirez L."/>
            <person name="Alfaro M."/>
            <person name="Sun H."/>
            <person name="Tritt A."/>
            <person name="Yoshinaga Y."/>
            <person name="Zwiers L.-H."/>
            <person name="Turgeon B."/>
            <person name="Goodwin S."/>
            <person name="Spatafora J."/>
            <person name="Crous P."/>
            <person name="Grigoriev I."/>
        </authorList>
    </citation>
    <scope>NUCLEOTIDE SEQUENCE</scope>
    <source>
        <strain evidence="3">CBS 116435</strain>
    </source>
</reference>
<evidence type="ECO:0000313" key="4">
    <source>
        <dbReference type="Proteomes" id="UP000799441"/>
    </source>
</evidence>
<keyword evidence="1" id="KW-0067">ATP-binding</keyword>
<dbReference type="GO" id="GO:0005524">
    <property type="term" value="F:ATP binding"/>
    <property type="evidence" value="ECO:0007669"/>
    <property type="project" value="UniProtKB-UniRule"/>
</dbReference>
<keyword evidence="4" id="KW-1185">Reference proteome</keyword>
<protein>
    <recommendedName>
        <fullName evidence="2">ATP-grasp domain-containing protein</fullName>
    </recommendedName>
</protein>
<keyword evidence="1" id="KW-0547">Nucleotide-binding</keyword>
<dbReference type="InterPro" id="IPR011761">
    <property type="entry name" value="ATP-grasp"/>
</dbReference>
<dbReference type="InterPro" id="IPR053269">
    <property type="entry name" value="Asp-Met_ligase"/>
</dbReference>
<organism evidence="3 4">
    <name type="scientific">Polychaeton citri CBS 116435</name>
    <dbReference type="NCBI Taxonomy" id="1314669"/>
    <lineage>
        <taxon>Eukaryota</taxon>
        <taxon>Fungi</taxon>
        <taxon>Dikarya</taxon>
        <taxon>Ascomycota</taxon>
        <taxon>Pezizomycotina</taxon>
        <taxon>Dothideomycetes</taxon>
        <taxon>Dothideomycetidae</taxon>
        <taxon>Capnodiales</taxon>
        <taxon>Capnodiaceae</taxon>
        <taxon>Polychaeton</taxon>
    </lineage>
</organism>